<accession>A0A0L6UUQ0</accession>
<keyword evidence="3" id="KW-1185">Reference proteome</keyword>
<name>A0A0L6UUQ0_9BASI</name>
<feature type="compositionally biased region" description="Polar residues" evidence="1">
    <location>
        <begin position="1"/>
        <end position="12"/>
    </location>
</feature>
<dbReference type="Proteomes" id="UP000037035">
    <property type="component" value="Unassembled WGS sequence"/>
</dbReference>
<sequence length="97" mass="10367">MNFLNSGDQIINSGGARGEIEDNLEDEDGGSVADRAHAGDDGFKGGSLDICDRVVIDTGVANRAHRFGWSSHPAPWNFDLDPSTSGITFSNKSTSRR</sequence>
<organism evidence="2 3">
    <name type="scientific">Puccinia sorghi</name>
    <dbReference type="NCBI Taxonomy" id="27349"/>
    <lineage>
        <taxon>Eukaryota</taxon>
        <taxon>Fungi</taxon>
        <taxon>Dikarya</taxon>
        <taxon>Basidiomycota</taxon>
        <taxon>Pucciniomycotina</taxon>
        <taxon>Pucciniomycetes</taxon>
        <taxon>Pucciniales</taxon>
        <taxon>Pucciniaceae</taxon>
        <taxon>Puccinia</taxon>
    </lineage>
</organism>
<reference evidence="2 3" key="1">
    <citation type="submission" date="2015-08" db="EMBL/GenBank/DDBJ databases">
        <title>Next Generation Sequencing and Analysis of the Genome of Puccinia sorghi L Schw, the Causal Agent of Maize Common Rust.</title>
        <authorList>
            <person name="Rochi L."/>
            <person name="Burguener G."/>
            <person name="Darino M."/>
            <person name="Turjanski A."/>
            <person name="Kreff E."/>
            <person name="Dieguez M.J."/>
            <person name="Sacco F."/>
        </authorList>
    </citation>
    <scope>NUCLEOTIDE SEQUENCE [LARGE SCALE GENOMIC DNA]</scope>
    <source>
        <strain evidence="2 3">RO10H11247</strain>
    </source>
</reference>
<feature type="region of interest" description="Disordered" evidence="1">
    <location>
        <begin position="1"/>
        <end position="48"/>
    </location>
</feature>
<comment type="caution">
    <text evidence="2">The sequence shown here is derived from an EMBL/GenBank/DDBJ whole genome shotgun (WGS) entry which is preliminary data.</text>
</comment>
<dbReference type="VEuPathDB" id="FungiDB:VP01_3645g1"/>
<dbReference type="AlphaFoldDB" id="A0A0L6UUQ0"/>
<dbReference type="OrthoDB" id="10592924at2759"/>
<protein>
    <submittedName>
        <fullName evidence="2">Uncharacterized protein</fullName>
    </submittedName>
</protein>
<proteinExistence type="predicted"/>
<dbReference type="STRING" id="27349.A0A0L6UUQ0"/>
<evidence type="ECO:0000313" key="2">
    <source>
        <dbReference type="EMBL" id="KNZ52219.1"/>
    </source>
</evidence>
<feature type="compositionally biased region" description="Basic and acidic residues" evidence="1">
    <location>
        <begin position="34"/>
        <end position="43"/>
    </location>
</feature>
<evidence type="ECO:0000256" key="1">
    <source>
        <dbReference type="SAM" id="MobiDB-lite"/>
    </source>
</evidence>
<gene>
    <name evidence="2" type="ORF">VP01_3645g1</name>
</gene>
<dbReference type="EMBL" id="LAVV01008663">
    <property type="protein sequence ID" value="KNZ52219.1"/>
    <property type="molecule type" value="Genomic_DNA"/>
</dbReference>
<evidence type="ECO:0000313" key="3">
    <source>
        <dbReference type="Proteomes" id="UP000037035"/>
    </source>
</evidence>